<proteinExistence type="predicted"/>
<organism evidence="2">
    <name type="scientific">Klosneuvirus KNV1</name>
    <dbReference type="NCBI Taxonomy" id="1977640"/>
    <lineage>
        <taxon>Viruses</taxon>
        <taxon>Varidnaviria</taxon>
        <taxon>Bamfordvirae</taxon>
        <taxon>Nucleocytoviricota</taxon>
        <taxon>Megaviricetes</taxon>
        <taxon>Imitervirales</taxon>
        <taxon>Mimiviridae</taxon>
        <taxon>Klosneuvirinae</taxon>
        <taxon>Klosneuvirus</taxon>
    </lineage>
</organism>
<reference evidence="2" key="1">
    <citation type="journal article" date="2017" name="Science">
        <title>Giant viruses with an expanded complement of translation system components.</title>
        <authorList>
            <person name="Schulz F."/>
            <person name="Yutin N."/>
            <person name="Ivanova N.N."/>
            <person name="Ortega D.R."/>
            <person name="Lee T.K."/>
            <person name="Vierheilig J."/>
            <person name="Daims H."/>
            <person name="Horn M."/>
            <person name="Wagner M."/>
            <person name="Jensen G.J."/>
            <person name="Kyrpides N.C."/>
            <person name="Koonin E.V."/>
            <person name="Woyke T."/>
        </authorList>
    </citation>
    <scope>NUCLEOTIDE SEQUENCE</scope>
    <source>
        <strain evidence="2">KNV1</strain>
    </source>
</reference>
<feature type="transmembrane region" description="Helical" evidence="1">
    <location>
        <begin position="126"/>
        <end position="143"/>
    </location>
</feature>
<keyword evidence="1" id="KW-0472">Membrane</keyword>
<evidence type="ECO:0000256" key="1">
    <source>
        <dbReference type="SAM" id="Phobius"/>
    </source>
</evidence>
<protein>
    <submittedName>
        <fullName evidence="2">Uncharacterized protein</fullName>
    </submittedName>
</protein>
<name>A0A1V0SIZ9_9VIRU</name>
<keyword evidence="1" id="KW-1133">Transmembrane helix</keyword>
<evidence type="ECO:0000313" key="2">
    <source>
        <dbReference type="EMBL" id="ARF11693.1"/>
    </source>
</evidence>
<dbReference type="EMBL" id="KY684109">
    <property type="protein sequence ID" value="ARF11693.1"/>
    <property type="molecule type" value="Genomic_DNA"/>
</dbReference>
<gene>
    <name evidence="2" type="ORF">Klosneuvirus_2_129</name>
</gene>
<sequence length="153" mass="18024">MDKEKVKKYIRQELNNKEWREACTKQFHQDLIIKDMVRTEIDSQTNKMINGALKYAVMEHVNNRSDFNDIMNEHKQNLKNNLQQEVSLQYKDFQLKCDSYATDHKILGRYATKDEHNSQASFQAELNYVFGAGLVGMVGWNLYNYFSGTDKKN</sequence>
<accession>A0A1V0SIZ9</accession>
<keyword evidence="1" id="KW-0812">Transmembrane</keyword>